<feature type="transmembrane region" description="Helical" evidence="1">
    <location>
        <begin position="192"/>
        <end position="220"/>
    </location>
</feature>
<dbReference type="Pfam" id="PF09586">
    <property type="entry name" value="YfhO"/>
    <property type="match status" value="1"/>
</dbReference>
<feature type="transmembrane region" description="Helical" evidence="1">
    <location>
        <begin position="333"/>
        <end position="353"/>
    </location>
</feature>
<dbReference type="InterPro" id="IPR018580">
    <property type="entry name" value="Uncharacterised_YfhO"/>
</dbReference>
<feature type="transmembrane region" description="Helical" evidence="1">
    <location>
        <begin position="240"/>
        <end position="260"/>
    </location>
</feature>
<dbReference type="Proteomes" id="UP000660047">
    <property type="component" value="Unassembled WGS sequence"/>
</dbReference>
<feature type="transmembrane region" description="Helical" evidence="1">
    <location>
        <begin position="12"/>
        <end position="31"/>
    </location>
</feature>
<feature type="transmembrane region" description="Helical" evidence="1">
    <location>
        <begin position="84"/>
        <end position="102"/>
    </location>
</feature>
<organism evidence="2 3">
    <name type="scientific">Coprococcus eutactus</name>
    <dbReference type="NCBI Taxonomy" id="33043"/>
    <lineage>
        <taxon>Bacteria</taxon>
        <taxon>Bacillati</taxon>
        <taxon>Bacillota</taxon>
        <taxon>Clostridia</taxon>
        <taxon>Lachnospirales</taxon>
        <taxon>Lachnospiraceae</taxon>
        <taxon>Coprococcus</taxon>
    </lineage>
</organism>
<gene>
    <name evidence="2" type="ORF">COEU31_11310</name>
</gene>
<dbReference type="RefSeq" id="WP_055223940.1">
    <property type="nucleotide sequence ID" value="NZ_BLYL01000005.1"/>
</dbReference>
<protein>
    <submittedName>
        <fullName evidence="2">Membrane protein</fullName>
    </submittedName>
</protein>
<dbReference type="PANTHER" id="PTHR38454:SF1">
    <property type="entry name" value="INTEGRAL MEMBRANE PROTEIN"/>
    <property type="match status" value="1"/>
</dbReference>
<evidence type="ECO:0000313" key="2">
    <source>
        <dbReference type="EMBL" id="GFO94085.1"/>
    </source>
</evidence>
<feature type="transmembrane region" description="Helical" evidence="1">
    <location>
        <begin position="416"/>
        <end position="435"/>
    </location>
</feature>
<keyword evidence="1" id="KW-0472">Membrane</keyword>
<accession>A0AAI9NYJ0</accession>
<keyword evidence="1" id="KW-1133">Transmembrane helix</keyword>
<feature type="transmembrane region" description="Helical" evidence="1">
    <location>
        <begin position="447"/>
        <end position="465"/>
    </location>
</feature>
<feature type="transmembrane region" description="Helical" evidence="1">
    <location>
        <begin position="365"/>
        <end position="385"/>
    </location>
</feature>
<keyword evidence="1" id="KW-0812">Transmembrane</keyword>
<dbReference type="AlphaFoldDB" id="A0AAI9NYJ0"/>
<feature type="transmembrane region" description="Helical" evidence="1">
    <location>
        <begin position="392"/>
        <end position="410"/>
    </location>
</feature>
<proteinExistence type="predicted"/>
<feature type="transmembrane region" description="Helical" evidence="1">
    <location>
        <begin position="301"/>
        <end position="321"/>
    </location>
</feature>
<feature type="transmembrane region" description="Helical" evidence="1">
    <location>
        <begin position="165"/>
        <end position="185"/>
    </location>
</feature>
<feature type="transmembrane region" description="Helical" evidence="1">
    <location>
        <begin position="108"/>
        <end position="127"/>
    </location>
</feature>
<name>A0AAI9NYJ0_9FIRM</name>
<sequence>MEKKKIRSRKIVKYGMAFLIPIICIVIHMMMTDCYPFGKNTILLGDSNTQYYAFFVELSGRIRQGKSIFFSWDMGLGYDFYTNFFYYLASPVNLIAVLFGGSHMELGMIVSMCIQVGLCGVTMTYFLSHTSRNKMQHGWLNDILCVVMGMAYSMCDYMLAYQYNLIWLICLLLVPVMMLGVERLIEGGDVRLYFVMLFMSFVFNFYFSWFVAMIAVIWFIDVKKDSWKMFWKRGVKFALTSMTAALSACVVLVPCFLAIVGREGASSLTEDIPFSKFGNFANLFQSFFWGHDIDIAGRTLYARNMYMGLSLLFLAVVYVFNRNIQLRARVKRLVEIALLVACLNLTGALYVLHGFTYPHLYSYRYAFILVILLIVSAFECAVNWTKPGIREGILTGVVFLVFLGGVFLANNEVQNVVCYMVTILLIIYLFMVFVLQARNSIKINSLIVNFIVILFVELISNAVYVNTDAYTTGKEHLGGTDGWRAIYNEKDNSDLNRKTSWILSQNNTVYSDTNIFSSIINTKVTWLFDALGMVYQEHGATYAYRNTTPVTALMFNVRNVLSDADAYYGGYTKEQSYNLKNDVYDIDDEIAWYTTDYAVGAGFSTDGSIKDWNVSDVVPFEVQNEFVKDVSGVEGVFTHVSPDELTDFDVKYRGCTPDRQVLPDGVTLERKTDKNAYTYMNVSLDEDYHATQIYMFTAPRDMHLYVSLEDANKLCNIVTVDGNVIADINEYDAYPSPKDVLDLGELKSGQKVEIQAVNLSTVLKKGVTCIDFYEYHDDKMQECKESIKDRTLSLDTVTSTYVKGTVTAKEDGILYTSIPYYRGFTAYVDGNKTDITPLANGALVGLELTAGTHTIEFRYVTYGFKLGLMLSAAGWLIVVLYMVNLRRSRKKKVQAA</sequence>
<feature type="transmembrane region" description="Helical" evidence="1">
    <location>
        <begin position="862"/>
        <end position="883"/>
    </location>
</feature>
<evidence type="ECO:0000256" key="1">
    <source>
        <dbReference type="SAM" id="Phobius"/>
    </source>
</evidence>
<comment type="caution">
    <text evidence="2">The sequence shown here is derived from an EMBL/GenBank/DDBJ whole genome shotgun (WGS) entry which is preliminary data.</text>
</comment>
<dbReference type="EMBL" id="BLYL01000005">
    <property type="protein sequence ID" value="GFO94085.1"/>
    <property type="molecule type" value="Genomic_DNA"/>
</dbReference>
<reference evidence="2" key="1">
    <citation type="submission" date="2020-06" db="EMBL/GenBank/DDBJ databases">
        <title>Characterization of fructooligosaccharide metabolism and fructooligosaccharide-degrading enzymes in human commensal butyrate producers.</title>
        <authorList>
            <person name="Tanno H."/>
            <person name="Fujii T."/>
            <person name="Hirano K."/>
            <person name="Maeno S."/>
            <person name="Tonozuka T."/>
            <person name="Sakamoto M."/>
            <person name="Ohkuma M."/>
            <person name="Tochio T."/>
            <person name="Endo A."/>
        </authorList>
    </citation>
    <scope>NUCLEOTIDE SEQUENCE</scope>
    <source>
        <strain evidence="2">JCM 31265</strain>
    </source>
</reference>
<evidence type="ECO:0000313" key="3">
    <source>
        <dbReference type="Proteomes" id="UP000660047"/>
    </source>
</evidence>
<dbReference type="PANTHER" id="PTHR38454">
    <property type="entry name" value="INTEGRAL MEMBRANE PROTEIN-RELATED"/>
    <property type="match status" value="1"/>
</dbReference>
<feature type="transmembrane region" description="Helical" evidence="1">
    <location>
        <begin position="139"/>
        <end position="159"/>
    </location>
</feature>